<dbReference type="AlphaFoldDB" id="A0A1G2UZ73"/>
<dbReference type="SUPFAM" id="SSF52096">
    <property type="entry name" value="ClpP/crotonase"/>
    <property type="match status" value="1"/>
</dbReference>
<organism evidence="1 2">
    <name type="scientific">Candidatus Zambryskibacteria bacterium RIFOXYC1_FULL_39_10</name>
    <dbReference type="NCBI Taxonomy" id="1802779"/>
    <lineage>
        <taxon>Bacteria</taxon>
        <taxon>Candidatus Zambryskiibacteriota</taxon>
    </lineage>
</organism>
<evidence type="ECO:0008006" key="3">
    <source>
        <dbReference type="Google" id="ProtNLM"/>
    </source>
</evidence>
<dbReference type="EMBL" id="MHWW01000017">
    <property type="protein sequence ID" value="OHB14665.1"/>
    <property type="molecule type" value="Genomic_DNA"/>
</dbReference>
<gene>
    <name evidence="1" type="ORF">A2431_00450</name>
</gene>
<dbReference type="InterPro" id="IPR029045">
    <property type="entry name" value="ClpP/crotonase-like_dom_sf"/>
</dbReference>
<dbReference type="InterPro" id="IPR023562">
    <property type="entry name" value="ClpP/TepA"/>
</dbReference>
<reference evidence="1 2" key="1">
    <citation type="journal article" date="2016" name="Nat. Commun.">
        <title>Thousands of microbial genomes shed light on interconnected biogeochemical processes in an aquifer system.</title>
        <authorList>
            <person name="Anantharaman K."/>
            <person name="Brown C.T."/>
            <person name="Hug L.A."/>
            <person name="Sharon I."/>
            <person name="Castelle C.J."/>
            <person name="Probst A.J."/>
            <person name="Thomas B.C."/>
            <person name="Singh A."/>
            <person name="Wilkins M.J."/>
            <person name="Karaoz U."/>
            <person name="Brodie E.L."/>
            <person name="Williams K.H."/>
            <person name="Hubbard S.S."/>
            <person name="Banfield J.F."/>
        </authorList>
    </citation>
    <scope>NUCLEOTIDE SEQUENCE [LARGE SCALE GENOMIC DNA]</scope>
</reference>
<protein>
    <recommendedName>
        <fullName evidence="3">ATP-dependent Clp protease proteolytic subunit</fullName>
    </recommendedName>
</protein>
<evidence type="ECO:0000313" key="2">
    <source>
        <dbReference type="Proteomes" id="UP000177697"/>
    </source>
</evidence>
<dbReference type="Pfam" id="PF00574">
    <property type="entry name" value="CLP_protease"/>
    <property type="match status" value="1"/>
</dbReference>
<evidence type="ECO:0000313" key="1">
    <source>
        <dbReference type="EMBL" id="OHB14665.1"/>
    </source>
</evidence>
<dbReference type="Gene3D" id="3.90.226.10">
    <property type="entry name" value="2-enoyl-CoA Hydratase, Chain A, domain 1"/>
    <property type="match status" value="1"/>
</dbReference>
<dbReference type="Proteomes" id="UP000177697">
    <property type="component" value="Unassembled WGS sequence"/>
</dbReference>
<comment type="caution">
    <text evidence="1">The sequence shown here is derived from an EMBL/GenBank/DDBJ whole genome shotgun (WGS) entry which is preliminary data.</text>
</comment>
<name>A0A1G2UZ73_9BACT</name>
<sequence length="180" mass="19913">MDYYIIFAGMIEQNFGNRLLVAINDAIQKNATKIMLLLSSVGGSTQEGFTLATIIRNCKIPVAIHATNNIDSIANVIYLSAKERTAESYAKFYVHGANTQGAFDEKSLKEQLLAVKTETTRIAYYISENCGLNLPEVQEMMEAGTSITAQKALEYGIVQGIKHIEVPPANIYREDIVFIN</sequence>
<proteinExistence type="predicted"/>
<accession>A0A1G2UZ73</accession>